<sequence>MEDYFKVIKEAFTQTSQEDLDLNKHHRMKWVTTETVDKINQRTNKKTEINNSRSIEEKFKADAEYIVVNKQVKKSIETDMHELVVKAATTAKKVQQKEL</sequence>
<reference evidence="1 2" key="1">
    <citation type="submission" date="2018-11" db="EMBL/GenBank/DDBJ databases">
        <authorList>
            <consortium name="Pathogen Informatics"/>
        </authorList>
    </citation>
    <scope>NUCLEOTIDE SEQUENCE [LARGE SCALE GENOMIC DNA]</scope>
    <source>
        <strain evidence="1 2">Zambia</strain>
    </source>
</reference>
<keyword evidence="2" id="KW-1185">Reference proteome</keyword>
<gene>
    <name evidence="1" type="ORF">SMRZ_LOCUS25580</name>
</gene>
<evidence type="ECO:0000313" key="2">
    <source>
        <dbReference type="Proteomes" id="UP000277204"/>
    </source>
</evidence>
<name>A0A183NBA5_9TREM</name>
<evidence type="ECO:0000313" key="1">
    <source>
        <dbReference type="EMBL" id="VDP55674.1"/>
    </source>
</evidence>
<organism evidence="1 2">
    <name type="scientific">Schistosoma margrebowiei</name>
    <dbReference type="NCBI Taxonomy" id="48269"/>
    <lineage>
        <taxon>Eukaryota</taxon>
        <taxon>Metazoa</taxon>
        <taxon>Spiralia</taxon>
        <taxon>Lophotrochozoa</taxon>
        <taxon>Platyhelminthes</taxon>
        <taxon>Trematoda</taxon>
        <taxon>Digenea</taxon>
        <taxon>Strigeidida</taxon>
        <taxon>Schistosomatoidea</taxon>
        <taxon>Schistosomatidae</taxon>
        <taxon>Schistosoma</taxon>
    </lineage>
</organism>
<accession>A0A183NBA5</accession>
<dbReference type="AlphaFoldDB" id="A0A183NBA5"/>
<protein>
    <submittedName>
        <fullName evidence="1">Uncharacterized protein</fullName>
    </submittedName>
</protein>
<dbReference type="EMBL" id="UZAI01021498">
    <property type="protein sequence ID" value="VDP55674.1"/>
    <property type="molecule type" value="Genomic_DNA"/>
</dbReference>
<proteinExistence type="predicted"/>
<dbReference type="Proteomes" id="UP000277204">
    <property type="component" value="Unassembled WGS sequence"/>
</dbReference>